<dbReference type="SUPFAM" id="SSF81324">
    <property type="entry name" value="Voltage-gated potassium channels"/>
    <property type="match status" value="1"/>
</dbReference>
<feature type="domain" description="EF-hand" evidence="7">
    <location>
        <begin position="431"/>
        <end position="466"/>
    </location>
</feature>
<feature type="transmembrane region" description="Helical" evidence="6">
    <location>
        <begin position="341"/>
        <end position="366"/>
    </location>
</feature>
<dbReference type="PROSITE" id="PS00018">
    <property type="entry name" value="EF_HAND_1"/>
    <property type="match status" value="2"/>
</dbReference>
<reference evidence="8" key="1">
    <citation type="submission" date="2023-08" db="EMBL/GenBank/DDBJ databases">
        <authorList>
            <person name="Chen Y."/>
            <person name="Shah S."/>
            <person name="Dougan E. K."/>
            <person name="Thang M."/>
            <person name="Chan C."/>
        </authorList>
    </citation>
    <scope>NUCLEOTIDE SEQUENCE</scope>
</reference>
<dbReference type="Proteomes" id="UP001178507">
    <property type="component" value="Unassembled WGS sequence"/>
</dbReference>
<evidence type="ECO:0000313" key="8">
    <source>
        <dbReference type="EMBL" id="CAJ1375090.1"/>
    </source>
</evidence>
<dbReference type="InterPro" id="IPR011992">
    <property type="entry name" value="EF-hand-dom_pair"/>
</dbReference>
<evidence type="ECO:0000256" key="1">
    <source>
        <dbReference type="ARBA" id="ARBA00004141"/>
    </source>
</evidence>
<dbReference type="PANTHER" id="PTHR46726:SF1">
    <property type="entry name" value="TWO-PORE CALCIUM CHANNEL 3"/>
    <property type="match status" value="1"/>
</dbReference>
<evidence type="ECO:0000256" key="6">
    <source>
        <dbReference type="SAM" id="Phobius"/>
    </source>
</evidence>
<dbReference type="InterPro" id="IPR002048">
    <property type="entry name" value="EF_hand_dom"/>
</dbReference>
<dbReference type="GO" id="GO:0005216">
    <property type="term" value="F:monoatomic ion channel activity"/>
    <property type="evidence" value="ECO:0007669"/>
    <property type="project" value="InterPro"/>
</dbReference>
<proteinExistence type="predicted"/>
<evidence type="ECO:0000256" key="3">
    <source>
        <dbReference type="ARBA" id="ARBA00022837"/>
    </source>
</evidence>
<dbReference type="GO" id="GO:0016020">
    <property type="term" value="C:membrane"/>
    <property type="evidence" value="ECO:0007669"/>
    <property type="project" value="UniProtKB-SubCell"/>
</dbReference>
<feature type="domain" description="EF-hand" evidence="7">
    <location>
        <begin position="390"/>
        <end position="425"/>
    </location>
</feature>
<evidence type="ECO:0000256" key="4">
    <source>
        <dbReference type="ARBA" id="ARBA00022989"/>
    </source>
</evidence>
<feature type="transmembrane region" description="Helical" evidence="6">
    <location>
        <begin position="197"/>
        <end position="218"/>
    </location>
</feature>
<dbReference type="InterPro" id="IPR027359">
    <property type="entry name" value="Volt_channel_dom_sf"/>
</dbReference>
<dbReference type="Gene3D" id="1.20.120.350">
    <property type="entry name" value="Voltage-gated potassium channels. Chain C"/>
    <property type="match status" value="1"/>
</dbReference>
<evidence type="ECO:0000313" key="9">
    <source>
        <dbReference type="Proteomes" id="UP001178507"/>
    </source>
</evidence>
<keyword evidence="9" id="KW-1185">Reference proteome</keyword>
<keyword evidence="5 6" id="KW-0472">Membrane</keyword>
<protein>
    <recommendedName>
        <fullName evidence="7">EF-hand domain-containing protein</fullName>
    </recommendedName>
</protein>
<dbReference type="AlphaFoldDB" id="A0AA36MP20"/>
<evidence type="ECO:0000259" key="7">
    <source>
        <dbReference type="PROSITE" id="PS50222"/>
    </source>
</evidence>
<dbReference type="InterPro" id="IPR018247">
    <property type="entry name" value="EF_Hand_1_Ca_BS"/>
</dbReference>
<dbReference type="InterPro" id="IPR005821">
    <property type="entry name" value="Ion_trans_dom"/>
</dbReference>
<dbReference type="SUPFAM" id="SSF47473">
    <property type="entry name" value="EF-hand"/>
    <property type="match status" value="1"/>
</dbReference>
<name>A0AA36MP20_9DINO</name>
<keyword evidence="2 6" id="KW-0812">Transmembrane</keyword>
<keyword evidence="3" id="KW-0106">Calcium</keyword>
<dbReference type="PROSITE" id="PS50222">
    <property type="entry name" value="EF_HAND_2"/>
    <property type="match status" value="2"/>
</dbReference>
<keyword evidence="4 6" id="KW-1133">Transmembrane helix</keyword>
<dbReference type="EMBL" id="CAUJNA010000301">
    <property type="protein sequence ID" value="CAJ1375090.1"/>
    <property type="molecule type" value="Genomic_DNA"/>
</dbReference>
<dbReference type="PANTHER" id="PTHR46726">
    <property type="entry name" value="TWO PORE CHANNEL 3"/>
    <property type="match status" value="1"/>
</dbReference>
<comment type="caution">
    <text evidence="8">The sequence shown here is derived from an EMBL/GenBank/DDBJ whole genome shotgun (WGS) entry which is preliminary data.</text>
</comment>
<feature type="transmembrane region" description="Helical" evidence="6">
    <location>
        <begin position="316"/>
        <end position="335"/>
    </location>
</feature>
<dbReference type="Gene3D" id="1.10.238.10">
    <property type="entry name" value="EF-hand"/>
    <property type="match status" value="1"/>
</dbReference>
<comment type="subcellular location">
    <subcellularLocation>
        <location evidence="1">Membrane</location>
        <topology evidence="1">Multi-pass membrane protein</topology>
    </subcellularLocation>
</comment>
<dbReference type="Gene3D" id="1.10.287.70">
    <property type="match status" value="1"/>
</dbReference>
<organism evidence="8 9">
    <name type="scientific">Effrenium voratum</name>
    <dbReference type="NCBI Taxonomy" id="2562239"/>
    <lineage>
        <taxon>Eukaryota</taxon>
        <taxon>Sar</taxon>
        <taxon>Alveolata</taxon>
        <taxon>Dinophyceae</taxon>
        <taxon>Suessiales</taxon>
        <taxon>Symbiodiniaceae</taxon>
        <taxon>Effrenium</taxon>
    </lineage>
</organism>
<dbReference type="Pfam" id="PF00520">
    <property type="entry name" value="Ion_trans"/>
    <property type="match status" value="1"/>
</dbReference>
<gene>
    <name evidence="8" type="ORF">EVOR1521_LOCUS4457</name>
</gene>
<sequence>MPRPSERPDLEQILQRVQSQQAESQESLKLLAEQHRQWQATIVSLLACDRPLSPLNEWAADLEPAKVRNNLPESPSELHSEGLAHSIVSPSEKHKQARQNTILQQMVEEVEIEMHANEEPGWRKGLVDFVKSPWFEHITGSLIMVNMIIIGIEAEISLHGGKADWGMQVERSFLAIYTVELVLRVMAYGTRSLRSPWMLLDLFLVILGFVALVLAPLFRGSALDGFDKLMVARGLRLLRLARALRLSRRFKVVWRLVNGLLTAGGTMLSTTALISLTLFISGCVAVEIITKDNDLISNPSTGPIVHYYFGSLPKSCLTLLQFVTVDSLAAVYYPLIVEKPYLSLFFLPLMILISVCLMNLVTAVLVETSMNFTASEQERERLETKEKIKQALPDLCNLFDEWDEDHDGSITRAELGKLPIDVLPAYLVEVMPVDSMSELFDLLDVDETNSLTREELVDGLLNLLLLDIPRWAIEHVKMLRLIRLQLLEMNRSCRPRIPPCSA</sequence>
<accession>A0AA36MP20</accession>
<evidence type="ECO:0000256" key="2">
    <source>
        <dbReference type="ARBA" id="ARBA00022692"/>
    </source>
</evidence>
<dbReference type="GO" id="GO:0005509">
    <property type="term" value="F:calcium ion binding"/>
    <property type="evidence" value="ECO:0007669"/>
    <property type="project" value="InterPro"/>
</dbReference>
<evidence type="ECO:0000256" key="5">
    <source>
        <dbReference type="ARBA" id="ARBA00023136"/>
    </source>
</evidence>